<proteinExistence type="predicted"/>
<reference evidence="1" key="2">
    <citation type="journal article" date="2016" name="Front. Microbiol.">
        <title>The Regulatory Protein RosR Affects Rhizobium leguminosarum bv. trifolii Protein Profiles, Cell Surface Properties, and Symbiosis with Clover.</title>
        <authorList>
            <person name="Rachwal K."/>
            <person name="Boguszewska A."/>
            <person name="Kopcinska J."/>
            <person name="Karas M."/>
            <person name="Tchorzewski M."/>
            <person name="Janczarek M."/>
        </authorList>
    </citation>
    <scope>NUCLEOTIDE SEQUENCE</scope>
    <source>
        <strain evidence="1">Rt24.2</strain>
    </source>
</reference>
<dbReference type="AlphaFoldDB" id="A0A1B8R6R8"/>
<reference evidence="1" key="1">
    <citation type="journal article" date="2015" name="BMC Genomics">
        <title>Transcriptome profiling of a Rhizobium leguminosarum bv. trifolii rosR mutant reveals the role of the transcriptional regulator RosR in motility, synthesis of cell-surface components, and other cellular processes.</title>
        <authorList>
            <person name="Rachwal K."/>
            <person name="Matczynska E."/>
            <person name="Janczarek M."/>
        </authorList>
    </citation>
    <scope>NUCLEOTIDE SEQUENCE</scope>
    <source>
        <strain evidence="1">Rt24.2</strain>
    </source>
</reference>
<dbReference type="EMBL" id="KX490295">
    <property type="protein sequence ID" value="AOO92659.1"/>
    <property type="molecule type" value="Genomic_DNA"/>
</dbReference>
<evidence type="ECO:0000313" key="1">
    <source>
        <dbReference type="EMBL" id="AOO92659.1"/>
    </source>
</evidence>
<protein>
    <submittedName>
        <fullName evidence="1">Uncharacterized protein</fullName>
    </submittedName>
</protein>
<organism evidence="1">
    <name type="scientific">Rhizobium leguminosarum bv. trifolii</name>
    <dbReference type="NCBI Taxonomy" id="386"/>
    <lineage>
        <taxon>Bacteria</taxon>
        <taxon>Pseudomonadati</taxon>
        <taxon>Pseudomonadota</taxon>
        <taxon>Alphaproteobacteria</taxon>
        <taxon>Hyphomicrobiales</taxon>
        <taxon>Rhizobiaceae</taxon>
        <taxon>Rhizobium/Agrobacterium group</taxon>
        <taxon>Rhizobium</taxon>
    </lineage>
</organism>
<sequence>MFLEKHSRYFRKFDFTFTPRHIHAPDLPLVNDKRKAFSIADALQVHIKVEKALEVQANGDIVEIMEVEHRPQDGALALLLHRASPNAADPTYRKKARKDARKRFTVRQAVKEADEEQSVSANVVIALTKNAKGIYQAALEEIPGISMAVVRRLISNALRDYPYNFQKGKKQIETYASFKPVGVKSESMDNALKKGQVNFVTLSRPAKPKFVDADGLFQPEHEVLKLRVIGKIDGKNWKTVFSNLVGKARKDGWVEFKVDIDLSDNRNRTVKIDRDEEAKEILFVRSELADFKPSLPACSVDIVAEVVQKAVAIAKM</sequence>
<name>A0A1B8R6R8_RHILT</name>
<dbReference type="RefSeq" id="WP_065277418.1">
    <property type="nucleotide sequence ID" value="NZ_MAMO01000149.1"/>
</dbReference>
<accession>A0A1B8R6R8</accession>